<evidence type="ECO:0000256" key="3">
    <source>
        <dbReference type="ARBA" id="ARBA00010031"/>
    </source>
</evidence>
<reference evidence="19 20" key="1">
    <citation type="submission" date="2023-08" db="EMBL/GenBank/DDBJ databases">
        <title>Black Yeasts Isolated from many extreme environments.</title>
        <authorList>
            <person name="Coleine C."/>
            <person name="Stajich J.E."/>
            <person name="Selbmann L."/>
        </authorList>
    </citation>
    <scope>NUCLEOTIDE SEQUENCE [LARGE SCALE GENOMIC DNA]</scope>
    <source>
        <strain evidence="19 20">CCFEE 5935</strain>
    </source>
</reference>
<feature type="chain" id="PRO_5043418070" description="CFEM domain-containing protein" evidence="17">
    <location>
        <begin position="18"/>
        <end position="176"/>
    </location>
</feature>
<evidence type="ECO:0000256" key="4">
    <source>
        <dbReference type="ARBA" id="ARBA00022475"/>
    </source>
</evidence>
<evidence type="ECO:0000256" key="7">
    <source>
        <dbReference type="ARBA" id="ARBA00022622"/>
    </source>
</evidence>
<evidence type="ECO:0000256" key="16">
    <source>
        <dbReference type="SAM" id="MobiDB-lite"/>
    </source>
</evidence>
<dbReference type="EMBL" id="JAVRRT010000003">
    <property type="protein sequence ID" value="KAK5173465.1"/>
    <property type="molecule type" value="Genomic_DNA"/>
</dbReference>
<dbReference type="Pfam" id="PF05730">
    <property type="entry name" value="CFEM"/>
    <property type="match status" value="1"/>
</dbReference>
<evidence type="ECO:0000313" key="20">
    <source>
        <dbReference type="Proteomes" id="UP001337655"/>
    </source>
</evidence>
<keyword evidence="14" id="KW-0449">Lipoprotein</keyword>
<dbReference type="GO" id="GO:0046872">
    <property type="term" value="F:metal ion binding"/>
    <property type="evidence" value="ECO:0007669"/>
    <property type="project" value="UniProtKB-UniRule"/>
</dbReference>
<keyword evidence="7" id="KW-0336">GPI-anchor</keyword>
<dbReference type="PROSITE" id="PS52012">
    <property type="entry name" value="CFEM"/>
    <property type="match status" value="1"/>
</dbReference>
<evidence type="ECO:0000256" key="2">
    <source>
        <dbReference type="ARBA" id="ARBA00004613"/>
    </source>
</evidence>
<dbReference type="GeneID" id="89923493"/>
<evidence type="ECO:0000256" key="15">
    <source>
        <dbReference type="PROSITE-ProRule" id="PRU01356"/>
    </source>
</evidence>
<keyword evidence="4" id="KW-1003">Cell membrane</keyword>
<keyword evidence="9 17" id="KW-0732">Signal</keyword>
<dbReference type="GO" id="GO:0005576">
    <property type="term" value="C:extracellular region"/>
    <property type="evidence" value="ECO:0007669"/>
    <property type="project" value="UniProtKB-SubCell"/>
</dbReference>
<comment type="similarity">
    <text evidence="3">Belongs to the RBT5 family.</text>
</comment>
<dbReference type="PANTHER" id="PTHR37928">
    <property type="entry name" value="CFEM DOMAIN PROTEIN (AFU_ORTHOLOGUE AFUA_6G14090)"/>
    <property type="match status" value="1"/>
</dbReference>
<dbReference type="Proteomes" id="UP001337655">
    <property type="component" value="Unassembled WGS sequence"/>
</dbReference>
<evidence type="ECO:0000256" key="11">
    <source>
        <dbReference type="ARBA" id="ARBA00023136"/>
    </source>
</evidence>
<feature type="disulfide bond" evidence="15">
    <location>
        <begin position="45"/>
        <end position="78"/>
    </location>
</feature>
<evidence type="ECO:0000256" key="13">
    <source>
        <dbReference type="ARBA" id="ARBA00023180"/>
    </source>
</evidence>
<dbReference type="AlphaFoldDB" id="A0AAV9PID1"/>
<feature type="binding site" description="axial binding residue" evidence="15">
    <location>
        <position position="40"/>
    </location>
    <ligand>
        <name>heme</name>
        <dbReference type="ChEBI" id="CHEBI:30413"/>
    </ligand>
    <ligandPart>
        <name>Fe</name>
        <dbReference type="ChEBI" id="CHEBI:18248"/>
    </ligandPart>
</feature>
<dbReference type="InterPro" id="IPR008427">
    <property type="entry name" value="Extracellular_membr_CFEM_dom"/>
</dbReference>
<feature type="region of interest" description="Disordered" evidence="16">
    <location>
        <begin position="96"/>
        <end position="130"/>
    </location>
</feature>
<evidence type="ECO:0000313" key="19">
    <source>
        <dbReference type="EMBL" id="KAK5173465.1"/>
    </source>
</evidence>
<dbReference type="PANTHER" id="PTHR37928:SF2">
    <property type="entry name" value="GPI ANCHORED CFEM DOMAIN PROTEIN (AFU_ORTHOLOGUE AFUA_6G10580)"/>
    <property type="match status" value="1"/>
</dbReference>
<feature type="domain" description="CFEM" evidence="18">
    <location>
        <begin position="1"/>
        <end position="106"/>
    </location>
</feature>
<keyword evidence="8 15" id="KW-0479">Metal-binding</keyword>
<evidence type="ECO:0000256" key="14">
    <source>
        <dbReference type="ARBA" id="ARBA00023288"/>
    </source>
</evidence>
<proteinExistence type="inferred from homology"/>
<feature type="signal peptide" evidence="17">
    <location>
        <begin position="1"/>
        <end position="17"/>
    </location>
</feature>
<dbReference type="RefSeq" id="XP_064662160.1">
    <property type="nucleotide sequence ID" value="XM_064799405.1"/>
</dbReference>
<keyword evidence="5" id="KW-0964">Secreted</keyword>
<protein>
    <recommendedName>
        <fullName evidence="18">CFEM domain-containing protein</fullName>
    </recommendedName>
</protein>
<dbReference type="GO" id="GO:0098552">
    <property type="term" value="C:side of membrane"/>
    <property type="evidence" value="ECO:0007669"/>
    <property type="project" value="UniProtKB-KW"/>
</dbReference>
<sequence length="176" mass="17222">MYTYIAALALLASSVLAQNPGIPTCAFDCVTGYGGCGQFDYQCICSNQDYIAQMACCVSKNCDKADQDSTLEFANALCAGQDVNNLPQTATCASTASSASSTSGSTASTSTASNTGSTVAGGTTNAPAPVRTIDAADDSASSTSAAAASSSSGAAARHNVEGVGIGMVVAGLVAAL</sequence>
<keyword evidence="10 15" id="KW-0408">Iron</keyword>
<evidence type="ECO:0000256" key="17">
    <source>
        <dbReference type="SAM" id="SignalP"/>
    </source>
</evidence>
<evidence type="ECO:0000259" key="18">
    <source>
        <dbReference type="PROSITE" id="PS52012"/>
    </source>
</evidence>
<keyword evidence="13" id="KW-0325">Glycoprotein</keyword>
<evidence type="ECO:0000256" key="1">
    <source>
        <dbReference type="ARBA" id="ARBA00004609"/>
    </source>
</evidence>
<evidence type="ECO:0000256" key="5">
    <source>
        <dbReference type="ARBA" id="ARBA00022525"/>
    </source>
</evidence>
<evidence type="ECO:0000256" key="8">
    <source>
        <dbReference type="ARBA" id="ARBA00022723"/>
    </source>
</evidence>
<evidence type="ECO:0000256" key="10">
    <source>
        <dbReference type="ARBA" id="ARBA00023004"/>
    </source>
</evidence>
<feature type="compositionally biased region" description="Low complexity" evidence="16">
    <location>
        <begin position="96"/>
        <end position="126"/>
    </location>
</feature>
<evidence type="ECO:0000256" key="9">
    <source>
        <dbReference type="ARBA" id="ARBA00022729"/>
    </source>
</evidence>
<evidence type="ECO:0000256" key="6">
    <source>
        <dbReference type="ARBA" id="ARBA00022617"/>
    </source>
</evidence>
<gene>
    <name evidence="19" type="ORF">LTR77_002146</name>
</gene>
<feature type="disulfide bond" evidence="15">
    <location>
        <begin position="36"/>
        <end position="43"/>
    </location>
</feature>
<keyword evidence="11" id="KW-0472">Membrane</keyword>
<comment type="caution">
    <text evidence="15">Lacks conserved residue(s) required for the propagation of feature annotation.</text>
</comment>
<keyword evidence="20" id="KW-1185">Reference proteome</keyword>
<keyword evidence="6 15" id="KW-0349">Heme</keyword>
<dbReference type="InterPro" id="IPR051735">
    <property type="entry name" value="CFEM_domain"/>
</dbReference>
<organism evidence="19 20">
    <name type="scientific">Saxophila tyrrhenica</name>
    <dbReference type="NCBI Taxonomy" id="1690608"/>
    <lineage>
        <taxon>Eukaryota</taxon>
        <taxon>Fungi</taxon>
        <taxon>Dikarya</taxon>
        <taxon>Ascomycota</taxon>
        <taxon>Pezizomycotina</taxon>
        <taxon>Dothideomycetes</taxon>
        <taxon>Dothideomycetidae</taxon>
        <taxon>Mycosphaerellales</taxon>
        <taxon>Extremaceae</taxon>
        <taxon>Saxophila</taxon>
    </lineage>
</organism>
<keyword evidence="12 15" id="KW-1015">Disulfide bond</keyword>
<comment type="caution">
    <text evidence="19">The sequence shown here is derived from an EMBL/GenBank/DDBJ whole genome shotgun (WGS) entry which is preliminary data.</text>
</comment>
<accession>A0AAV9PID1</accession>
<evidence type="ECO:0000256" key="12">
    <source>
        <dbReference type="ARBA" id="ARBA00023157"/>
    </source>
</evidence>
<name>A0AAV9PID1_9PEZI</name>
<comment type="subcellular location">
    <subcellularLocation>
        <location evidence="1">Cell membrane</location>
        <topology evidence="1">Lipid-anchor</topology>
        <topology evidence="1">GPI-anchor</topology>
    </subcellularLocation>
    <subcellularLocation>
        <location evidence="2">Secreted</location>
    </subcellularLocation>
</comment>
<dbReference type="GO" id="GO:0005886">
    <property type="term" value="C:plasma membrane"/>
    <property type="evidence" value="ECO:0007669"/>
    <property type="project" value="UniProtKB-SubCell"/>
</dbReference>